<feature type="transmembrane region" description="Helical" evidence="1">
    <location>
        <begin position="61"/>
        <end position="82"/>
    </location>
</feature>
<gene>
    <name evidence="2" type="ORF">GCM10023235_11070</name>
</gene>
<feature type="transmembrane region" description="Helical" evidence="1">
    <location>
        <begin position="94"/>
        <end position="116"/>
    </location>
</feature>
<evidence type="ECO:0000313" key="3">
    <source>
        <dbReference type="Proteomes" id="UP001501752"/>
    </source>
</evidence>
<organism evidence="2 3">
    <name type="scientific">Kitasatospora terrestris</name>
    <dbReference type="NCBI Taxonomy" id="258051"/>
    <lineage>
        <taxon>Bacteria</taxon>
        <taxon>Bacillati</taxon>
        <taxon>Actinomycetota</taxon>
        <taxon>Actinomycetes</taxon>
        <taxon>Kitasatosporales</taxon>
        <taxon>Streptomycetaceae</taxon>
        <taxon>Kitasatospora</taxon>
    </lineage>
</organism>
<keyword evidence="3" id="KW-1185">Reference proteome</keyword>
<evidence type="ECO:0000256" key="1">
    <source>
        <dbReference type="SAM" id="Phobius"/>
    </source>
</evidence>
<dbReference type="RefSeq" id="WP_345695623.1">
    <property type="nucleotide sequence ID" value="NZ_BAABIS010000001.1"/>
</dbReference>
<dbReference type="Proteomes" id="UP001501752">
    <property type="component" value="Unassembled WGS sequence"/>
</dbReference>
<comment type="caution">
    <text evidence="2">The sequence shown here is derived from an EMBL/GenBank/DDBJ whole genome shotgun (WGS) entry which is preliminary data.</text>
</comment>
<accession>A0ABP9DFJ3</accession>
<name>A0ABP9DFJ3_9ACTN</name>
<sequence>MPYPMAFALTLLVELPLYTAALTALGRVPTGRAVAAATAVNCATHPPLWWFLSRFTAGAPAAYWTAFTLAEAAVCVVEALLVRALVRPARVAPAPALTTAVTANAASVLAGLLFTVW</sequence>
<keyword evidence="1" id="KW-0812">Transmembrane</keyword>
<proteinExistence type="predicted"/>
<dbReference type="EMBL" id="BAABIS010000001">
    <property type="protein sequence ID" value="GAA4837773.1"/>
    <property type="molecule type" value="Genomic_DNA"/>
</dbReference>
<reference evidence="3" key="1">
    <citation type="journal article" date="2019" name="Int. J. Syst. Evol. Microbiol.">
        <title>The Global Catalogue of Microorganisms (GCM) 10K type strain sequencing project: providing services to taxonomists for standard genome sequencing and annotation.</title>
        <authorList>
            <consortium name="The Broad Institute Genomics Platform"/>
            <consortium name="The Broad Institute Genome Sequencing Center for Infectious Disease"/>
            <person name="Wu L."/>
            <person name="Ma J."/>
        </authorList>
    </citation>
    <scope>NUCLEOTIDE SEQUENCE [LARGE SCALE GENOMIC DNA]</scope>
    <source>
        <strain evidence="3">JCM 13006</strain>
    </source>
</reference>
<protein>
    <submittedName>
        <fullName evidence="2">Uncharacterized protein</fullName>
    </submittedName>
</protein>
<keyword evidence="1" id="KW-0472">Membrane</keyword>
<evidence type="ECO:0000313" key="2">
    <source>
        <dbReference type="EMBL" id="GAA4837773.1"/>
    </source>
</evidence>
<keyword evidence="1" id="KW-1133">Transmembrane helix</keyword>